<name>A0ABN8J1C2_9NEOP</name>
<protein>
    <submittedName>
        <fullName evidence="2">Uncharacterized protein</fullName>
    </submittedName>
</protein>
<sequence length="173" mass="18830">MNRPLPLRAPMGARGAWVAVALCHDSGGAKWNETRLMARNARKCAALIAGVPVPHRLRPRLTKGAGREPERRTAFHIAHSSAALGGRQITSRLQLGVRSRRGPAWWRCVYGVTDGGPRAPTPARDGHAGRRPARPRVVGDVGRARTNRPNLFALANVPPRDPRGLYKQLIGNT</sequence>
<keyword evidence="3" id="KW-1185">Reference proteome</keyword>
<organism evidence="2 3">
    <name type="scientific">Iphiclides podalirius</name>
    <name type="common">scarce swallowtail</name>
    <dbReference type="NCBI Taxonomy" id="110791"/>
    <lineage>
        <taxon>Eukaryota</taxon>
        <taxon>Metazoa</taxon>
        <taxon>Ecdysozoa</taxon>
        <taxon>Arthropoda</taxon>
        <taxon>Hexapoda</taxon>
        <taxon>Insecta</taxon>
        <taxon>Pterygota</taxon>
        <taxon>Neoptera</taxon>
        <taxon>Endopterygota</taxon>
        <taxon>Lepidoptera</taxon>
        <taxon>Glossata</taxon>
        <taxon>Ditrysia</taxon>
        <taxon>Papilionoidea</taxon>
        <taxon>Papilionidae</taxon>
        <taxon>Papilioninae</taxon>
        <taxon>Iphiclides</taxon>
    </lineage>
</organism>
<evidence type="ECO:0000313" key="2">
    <source>
        <dbReference type="EMBL" id="CAH2069228.1"/>
    </source>
</evidence>
<evidence type="ECO:0000313" key="3">
    <source>
        <dbReference type="Proteomes" id="UP000837857"/>
    </source>
</evidence>
<feature type="non-terminal residue" evidence="2">
    <location>
        <position position="173"/>
    </location>
</feature>
<dbReference type="EMBL" id="OW152817">
    <property type="protein sequence ID" value="CAH2069228.1"/>
    <property type="molecule type" value="Genomic_DNA"/>
</dbReference>
<reference evidence="2" key="1">
    <citation type="submission" date="2022-03" db="EMBL/GenBank/DDBJ databases">
        <authorList>
            <person name="Martin H S."/>
        </authorList>
    </citation>
    <scope>NUCLEOTIDE SEQUENCE</scope>
</reference>
<dbReference type="Proteomes" id="UP000837857">
    <property type="component" value="Chromosome 5"/>
</dbReference>
<accession>A0ABN8J1C2</accession>
<gene>
    <name evidence="2" type="ORF">IPOD504_LOCUS14798</name>
</gene>
<feature type="region of interest" description="Disordered" evidence="1">
    <location>
        <begin position="116"/>
        <end position="136"/>
    </location>
</feature>
<proteinExistence type="predicted"/>
<evidence type="ECO:0000256" key="1">
    <source>
        <dbReference type="SAM" id="MobiDB-lite"/>
    </source>
</evidence>